<evidence type="ECO:0000313" key="3">
    <source>
        <dbReference type="Proteomes" id="UP000308891"/>
    </source>
</evidence>
<dbReference type="InterPro" id="IPR026881">
    <property type="entry name" value="WYL_dom"/>
</dbReference>
<sequence length="350" mass="39229">MFQYLGVAARHSPPYPLYIVHVFGEPMSQTLLRHLCMLREIPRSPRSIDCQTLQSRLAQQGYEVTVRSIQRDLNSLSSVLPLISDGAKRQGWSWMADGGEVGLMGMDAHEAMTLKLVQGQLAQLLPTATLEHLQPYFTQADRILAQRGGKFAHWPDKVRVLPKGQPLLAPQVSPEVQSAVYEALLGDCQLDIEYMRRDATEPKRYLAHPVALVLRGQVSYLLCMLRDYEDISQLVLHRIKSARLIDAPARKADGFNLDAYISQGKLGFAHGGQVRLEAEFHEHAVQTLMETPLSEDQELIPATLGTSGRNMRWLLTATVNDTGELETWLNGFGKLCLRWRKVPLGQAANN</sequence>
<dbReference type="InterPro" id="IPR051534">
    <property type="entry name" value="CBASS_pafABC_assoc_protein"/>
</dbReference>
<keyword evidence="3" id="KW-1185">Reference proteome</keyword>
<feature type="domain" description="WYL" evidence="1">
    <location>
        <begin position="178"/>
        <end position="243"/>
    </location>
</feature>
<dbReference type="Proteomes" id="UP000308891">
    <property type="component" value="Unassembled WGS sequence"/>
</dbReference>
<dbReference type="PANTHER" id="PTHR34580:SF1">
    <property type="entry name" value="PROTEIN PAFC"/>
    <property type="match status" value="1"/>
</dbReference>
<organism evidence="2 3">
    <name type="scientific">Crenobacter intestini</name>
    <dbReference type="NCBI Taxonomy" id="2563443"/>
    <lineage>
        <taxon>Bacteria</taxon>
        <taxon>Pseudomonadati</taxon>
        <taxon>Pseudomonadota</taxon>
        <taxon>Betaproteobacteria</taxon>
        <taxon>Neisseriales</taxon>
        <taxon>Neisseriaceae</taxon>
        <taxon>Crenobacter</taxon>
    </lineage>
</organism>
<accession>A0A4T0UNF6</accession>
<dbReference type="PANTHER" id="PTHR34580">
    <property type="match status" value="1"/>
</dbReference>
<dbReference type="PROSITE" id="PS52050">
    <property type="entry name" value="WYL"/>
    <property type="match status" value="1"/>
</dbReference>
<comment type="caution">
    <text evidence="2">The sequence shown here is derived from an EMBL/GenBank/DDBJ whole genome shotgun (WGS) entry which is preliminary data.</text>
</comment>
<protein>
    <submittedName>
        <fullName evidence="2">WYL domain-containing protein</fullName>
    </submittedName>
</protein>
<reference evidence="2 3" key="1">
    <citation type="submission" date="2019-04" db="EMBL/GenBank/DDBJ databases">
        <title>Crenobacter sp. nov.</title>
        <authorList>
            <person name="Shi S."/>
        </authorList>
    </citation>
    <scope>NUCLEOTIDE SEQUENCE [LARGE SCALE GENOMIC DNA]</scope>
    <source>
        <strain evidence="2 3">GY 70310</strain>
    </source>
</reference>
<dbReference type="AlphaFoldDB" id="A0A4T0UNF6"/>
<evidence type="ECO:0000313" key="2">
    <source>
        <dbReference type="EMBL" id="TIC80304.1"/>
    </source>
</evidence>
<dbReference type="OrthoDB" id="8595817at2"/>
<proteinExistence type="predicted"/>
<dbReference type="Pfam" id="PF13280">
    <property type="entry name" value="WYL"/>
    <property type="match status" value="1"/>
</dbReference>
<gene>
    <name evidence="2" type="ORF">E5K04_12415</name>
</gene>
<dbReference type="EMBL" id="STGJ01000014">
    <property type="protein sequence ID" value="TIC80304.1"/>
    <property type="molecule type" value="Genomic_DNA"/>
</dbReference>
<name>A0A4T0UNF6_9NEIS</name>
<evidence type="ECO:0000259" key="1">
    <source>
        <dbReference type="Pfam" id="PF13280"/>
    </source>
</evidence>